<name>A0A9P0CD81_9CUCU</name>
<evidence type="ECO:0000259" key="7">
    <source>
        <dbReference type="PROSITE" id="PS50158"/>
    </source>
</evidence>
<dbReference type="Proteomes" id="UP001153636">
    <property type="component" value="Chromosome 1"/>
</dbReference>
<dbReference type="SMART" id="SM00343">
    <property type="entry name" value="ZnF_C2HC"/>
    <property type="match status" value="3"/>
</dbReference>
<dbReference type="GO" id="GO:0003676">
    <property type="term" value="F:nucleic acid binding"/>
    <property type="evidence" value="ECO:0007669"/>
    <property type="project" value="InterPro"/>
</dbReference>
<evidence type="ECO:0000256" key="2">
    <source>
        <dbReference type="ARBA" id="ARBA00022737"/>
    </source>
</evidence>
<dbReference type="PANTHER" id="PTHR47103">
    <property type="entry name" value="DNA-BINDING PROTEIN"/>
    <property type="match status" value="1"/>
</dbReference>
<dbReference type="PROSITE" id="PS50158">
    <property type="entry name" value="ZF_CCHC"/>
    <property type="match status" value="3"/>
</dbReference>
<protein>
    <recommendedName>
        <fullName evidence="7">CCHC-type domain-containing protein</fullName>
    </recommendedName>
</protein>
<evidence type="ECO:0000256" key="3">
    <source>
        <dbReference type="ARBA" id="ARBA00022771"/>
    </source>
</evidence>
<feature type="compositionally biased region" description="Basic and acidic residues" evidence="6">
    <location>
        <begin position="47"/>
        <end position="64"/>
    </location>
</feature>
<feature type="compositionally biased region" description="Basic and acidic residues" evidence="6">
    <location>
        <begin position="86"/>
        <end position="98"/>
    </location>
</feature>
<feature type="domain" description="CCHC-type" evidence="7">
    <location>
        <begin position="641"/>
        <end position="656"/>
    </location>
</feature>
<reference evidence="8" key="1">
    <citation type="submission" date="2022-01" db="EMBL/GenBank/DDBJ databases">
        <authorList>
            <person name="King R."/>
        </authorList>
    </citation>
    <scope>NUCLEOTIDE SEQUENCE</scope>
</reference>
<keyword evidence="9" id="KW-1185">Reference proteome</keyword>
<evidence type="ECO:0000256" key="5">
    <source>
        <dbReference type="PROSITE-ProRule" id="PRU00047"/>
    </source>
</evidence>
<dbReference type="EMBL" id="OV651813">
    <property type="protein sequence ID" value="CAH1099091.1"/>
    <property type="molecule type" value="Genomic_DNA"/>
</dbReference>
<feature type="region of interest" description="Disordered" evidence="6">
    <location>
        <begin position="181"/>
        <end position="200"/>
    </location>
</feature>
<keyword evidence="4" id="KW-0862">Zinc</keyword>
<dbReference type="SUPFAM" id="SSF57756">
    <property type="entry name" value="Retrovirus zinc finger-like domains"/>
    <property type="match status" value="1"/>
</dbReference>
<keyword evidence="3 5" id="KW-0863">Zinc-finger</keyword>
<evidence type="ECO:0000256" key="4">
    <source>
        <dbReference type="ARBA" id="ARBA00022833"/>
    </source>
</evidence>
<dbReference type="GO" id="GO:0008270">
    <property type="term" value="F:zinc ion binding"/>
    <property type="evidence" value="ECO:0007669"/>
    <property type="project" value="UniProtKB-KW"/>
</dbReference>
<dbReference type="AlphaFoldDB" id="A0A9P0CD81"/>
<dbReference type="OrthoDB" id="7700944at2759"/>
<accession>A0A9P0CD81</accession>
<feature type="compositionally biased region" description="Polar residues" evidence="6">
    <location>
        <begin position="1"/>
        <end position="11"/>
    </location>
</feature>
<dbReference type="InterPro" id="IPR001878">
    <property type="entry name" value="Znf_CCHC"/>
</dbReference>
<feature type="region of interest" description="Disordered" evidence="6">
    <location>
        <begin position="1"/>
        <end position="64"/>
    </location>
</feature>
<feature type="region of interest" description="Disordered" evidence="6">
    <location>
        <begin position="77"/>
        <end position="105"/>
    </location>
</feature>
<dbReference type="Gene3D" id="4.10.60.10">
    <property type="entry name" value="Zinc finger, CCHC-type"/>
    <property type="match status" value="1"/>
</dbReference>
<evidence type="ECO:0000313" key="9">
    <source>
        <dbReference type="Proteomes" id="UP001153636"/>
    </source>
</evidence>
<dbReference type="Pfam" id="PF00098">
    <property type="entry name" value="zf-CCHC"/>
    <property type="match status" value="1"/>
</dbReference>
<evidence type="ECO:0000256" key="6">
    <source>
        <dbReference type="SAM" id="MobiDB-lite"/>
    </source>
</evidence>
<dbReference type="PANTHER" id="PTHR47103:SF8">
    <property type="entry name" value="DNA-BINDING PROTEIN"/>
    <property type="match status" value="1"/>
</dbReference>
<organism evidence="8 9">
    <name type="scientific">Psylliodes chrysocephalus</name>
    <dbReference type="NCBI Taxonomy" id="3402493"/>
    <lineage>
        <taxon>Eukaryota</taxon>
        <taxon>Metazoa</taxon>
        <taxon>Ecdysozoa</taxon>
        <taxon>Arthropoda</taxon>
        <taxon>Hexapoda</taxon>
        <taxon>Insecta</taxon>
        <taxon>Pterygota</taxon>
        <taxon>Neoptera</taxon>
        <taxon>Endopterygota</taxon>
        <taxon>Coleoptera</taxon>
        <taxon>Polyphaga</taxon>
        <taxon>Cucujiformia</taxon>
        <taxon>Chrysomeloidea</taxon>
        <taxon>Chrysomelidae</taxon>
        <taxon>Galerucinae</taxon>
        <taxon>Alticini</taxon>
        <taxon>Psylliodes</taxon>
    </lineage>
</organism>
<proteinExistence type="predicted"/>
<feature type="domain" description="CCHC-type" evidence="7">
    <location>
        <begin position="684"/>
        <end position="699"/>
    </location>
</feature>
<keyword evidence="1" id="KW-0479">Metal-binding</keyword>
<dbReference type="InterPro" id="IPR036875">
    <property type="entry name" value="Znf_CCHC_sf"/>
</dbReference>
<sequence>MKMSNLKNTLPQEGRTICPESLSAQAGRPMDSGGDKNSSRTGGVCPDLHDDKARQREEEEKIIDDWSKKKNKIKRTPPVTKFTITPREESESNKEEVFKSCTDTPVTPLTGGNSAGFFEENDFTSDVFSLSSEMETSVGELVEKIGDEERESNTVGNTEGNTEGDDYIMSLYRLTEQITDDEENTTRKTKRKRVESPYAEEEGRRLGEAFKKVRDIAEMLTKLVGENSNTKREIKENIRLLDRAVKKLGKHTEDYVVMDKRTVRVDQATVTCTTGTQTETEEERRMIQTRECLIEEMGDKINGIEDIEGIIGRKWGRDVFKNTSVIVGNPGNPEEDENLVIVFDPESDRQNFNMAGNKEIGTIISGKMVERGGTAYLKKQKDLEIEGSANIVEERCIIFAGGDSTEGADRALFKSCYKIKEVMLKKSIKKTRMVIDAKFLTERTRKITEIALADTNIEVEMYDMGRKNEEGWKVARRPPKRLFETQALIIQAKGKSYADLLKEVRGKILPEEVGDSVKDLKKTRNGDLLITLNKEEDVNKFKNIITTKINGDQVKNAGDNRTLIYINDMDAITTKEDVAAAIEGIAPGAEVEVKYMRETMGGRQMAAVLMDEAGAKIVVREGRVKIGWSSCRVREKITFEKCFKCWKMGHKAAECKGPSREDRCRKCGGVGHRMRECENNIPYCWTCEEQGHTNTRCPRYQKALREEIRRANSR</sequence>
<gene>
    <name evidence="8" type="ORF">PSYICH_LOCUS533</name>
</gene>
<keyword evidence="2" id="KW-0677">Repeat</keyword>
<feature type="domain" description="CCHC-type" evidence="7">
    <location>
        <begin position="663"/>
        <end position="679"/>
    </location>
</feature>
<evidence type="ECO:0000256" key="1">
    <source>
        <dbReference type="ARBA" id="ARBA00022723"/>
    </source>
</evidence>
<evidence type="ECO:0000313" key="8">
    <source>
        <dbReference type="EMBL" id="CAH1099091.1"/>
    </source>
</evidence>